<evidence type="ECO:0000256" key="2">
    <source>
        <dbReference type="ARBA" id="ARBA00023002"/>
    </source>
</evidence>
<dbReference type="PANTHER" id="PTHR47706:SF9">
    <property type="entry name" value="NMRA-LIKE DOMAIN-CONTAINING PROTEIN-RELATED"/>
    <property type="match status" value="1"/>
</dbReference>
<reference evidence="4 5" key="1">
    <citation type="journal article" date="2018" name="IMA Fungus">
        <title>IMA Genome-F 9: Draft genome sequence of Annulohypoxylon stygium, Aspergillus mulundensis, Berkeleyomyces basicola (syn. Thielaviopsis basicola), Ceratocystis smalleyi, two Cercospora beticola strains, Coleophoma cylindrospora, Fusarium fracticaudum, Phialophora cf. hyalina, and Morchella septimelata.</title>
        <authorList>
            <person name="Wingfield B.D."/>
            <person name="Bills G.F."/>
            <person name="Dong Y."/>
            <person name="Huang W."/>
            <person name="Nel W.J."/>
            <person name="Swalarsk-Parry B.S."/>
            <person name="Vaghefi N."/>
            <person name="Wilken P.M."/>
            <person name="An Z."/>
            <person name="de Beer Z.W."/>
            <person name="De Vos L."/>
            <person name="Chen L."/>
            <person name="Duong T.A."/>
            <person name="Gao Y."/>
            <person name="Hammerbacher A."/>
            <person name="Kikkert J.R."/>
            <person name="Li Y."/>
            <person name="Li H."/>
            <person name="Li K."/>
            <person name="Li Q."/>
            <person name="Liu X."/>
            <person name="Ma X."/>
            <person name="Naidoo K."/>
            <person name="Pethybridge S.J."/>
            <person name="Sun J."/>
            <person name="Steenkamp E.T."/>
            <person name="van der Nest M.A."/>
            <person name="van Wyk S."/>
            <person name="Wingfield M.J."/>
            <person name="Xiong C."/>
            <person name="Yue Q."/>
            <person name="Zhang X."/>
        </authorList>
    </citation>
    <scope>NUCLEOTIDE SEQUENCE [LARGE SCALE GENOMIC DNA]</scope>
    <source>
        <strain evidence="4 5">BP6252</strain>
    </source>
</reference>
<keyword evidence="2" id="KW-0560">Oxidoreductase</keyword>
<organism evidence="4 5">
    <name type="scientific">Coleophoma cylindrospora</name>
    <dbReference type="NCBI Taxonomy" id="1849047"/>
    <lineage>
        <taxon>Eukaryota</taxon>
        <taxon>Fungi</taxon>
        <taxon>Dikarya</taxon>
        <taxon>Ascomycota</taxon>
        <taxon>Pezizomycotina</taxon>
        <taxon>Leotiomycetes</taxon>
        <taxon>Helotiales</taxon>
        <taxon>Dermateaceae</taxon>
        <taxon>Coleophoma</taxon>
    </lineage>
</organism>
<dbReference type="InterPro" id="IPR036291">
    <property type="entry name" value="NAD(P)-bd_dom_sf"/>
</dbReference>
<keyword evidence="5" id="KW-1185">Reference proteome</keyword>
<feature type="domain" description="NmrA-like" evidence="3">
    <location>
        <begin position="6"/>
        <end position="220"/>
    </location>
</feature>
<sequence length="306" mass="32571">MPSKIQKVMVIGASGSTGVPIVHALLAAGFTVSVLARESSTATYPAQVQAFKTDYTPESLERALQGQDAVVSTITTTSVAMQTSIIDAAIAAGVQRFIPSEFGIDTAVPGISDVVTALAAKVATAQYLQSKEATGLEWTGLATGELFDWAFHFGVFGWDVKHGKVTVFDGGEQEVEATTLAQLSRAVVAILGEEQREATKNRYVYVNSFTVTQKEVLEIIGTLMPGVDIEITKVKTEELGKAGVEKLASGDAQAAQMGVFEVITAAVYGFGGANNYSKSRGLWNQKLGLPREDLREVLEGIVRDYA</sequence>
<dbReference type="AlphaFoldDB" id="A0A3D8QWR7"/>
<gene>
    <name evidence="4" type="ORF">BP6252_09773</name>
</gene>
<dbReference type="InterPro" id="IPR008030">
    <property type="entry name" value="NmrA-like"/>
</dbReference>
<dbReference type="CDD" id="cd05259">
    <property type="entry name" value="PCBER_SDR_a"/>
    <property type="match status" value="1"/>
</dbReference>
<evidence type="ECO:0000313" key="4">
    <source>
        <dbReference type="EMBL" id="RDW66138.1"/>
    </source>
</evidence>
<dbReference type="Pfam" id="PF05368">
    <property type="entry name" value="NmrA"/>
    <property type="match status" value="1"/>
</dbReference>
<dbReference type="PANTHER" id="PTHR47706">
    <property type="entry name" value="NMRA-LIKE FAMILY PROTEIN"/>
    <property type="match status" value="1"/>
</dbReference>
<dbReference type="InterPro" id="IPR045312">
    <property type="entry name" value="PCBER-like"/>
</dbReference>
<dbReference type="Gene3D" id="3.90.25.10">
    <property type="entry name" value="UDP-galactose 4-epimerase, domain 1"/>
    <property type="match status" value="1"/>
</dbReference>
<dbReference type="STRING" id="1849047.A0A3D8QWR7"/>
<protein>
    <recommendedName>
        <fullName evidence="3">NmrA-like domain-containing protein</fullName>
    </recommendedName>
</protein>
<dbReference type="InterPro" id="IPR051609">
    <property type="entry name" value="NmrA/Isoflavone_reductase-like"/>
</dbReference>
<dbReference type="GO" id="GO:0016491">
    <property type="term" value="F:oxidoreductase activity"/>
    <property type="evidence" value="ECO:0007669"/>
    <property type="project" value="UniProtKB-KW"/>
</dbReference>
<dbReference type="SUPFAM" id="SSF51735">
    <property type="entry name" value="NAD(P)-binding Rossmann-fold domains"/>
    <property type="match status" value="1"/>
</dbReference>
<dbReference type="Proteomes" id="UP000256645">
    <property type="component" value="Unassembled WGS sequence"/>
</dbReference>
<accession>A0A3D8QWR7</accession>
<name>A0A3D8QWR7_9HELO</name>
<dbReference type="OrthoDB" id="9984533at2759"/>
<dbReference type="Gene3D" id="3.40.50.720">
    <property type="entry name" value="NAD(P)-binding Rossmann-like Domain"/>
    <property type="match status" value="1"/>
</dbReference>
<keyword evidence="1" id="KW-0521">NADP</keyword>
<comment type="caution">
    <text evidence="4">The sequence shown here is derived from an EMBL/GenBank/DDBJ whole genome shotgun (WGS) entry which is preliminary data.</text>
</comment>
<evidence type="ECO:0000259" key="3">
    <source>
        <dbReference type="Pfam" id="PF05368"/>
    </source>
</evidence>
<proteinExistence type="predicted"/>
<evidence type="ECO:0000313" key="5">
    <source>
        <dbReference type="Proteomes" id="UP000256645"/>
    </source>
</evidence>
<dbReference type="EMBL" id="PDLM01000011">
    <property type="protein sequence ID" value="RDW66138.1"/>
    <property type="molecule type" value="Genomic_DNA"/>
</dbReference>
<evidence type="ECO:0000256" key="1">
    <source>
        <dbReference type="ARBA" id="ARBA00022857"/>
    </source>
</evidence>